<evidence type="ECO:0000256" key="6">
    <source>
        <dbReference type="ARBA" id="ARBA00023136"/>
    </source>
</evidence>
<feature type="transmembrane region" description="Helical" evidence="7">
    <location>
        <begin position="258"/>
        <end position="276"/>
    </location>
</feature>
<feature type="transmembrane region" description="Helical" evidence="7">
    <location>
        <begin position="221"/>
        <end position="246"/>
    </location>
</feature>
<dbReference type="Proteomes" id="UP000652567">
    <property type="component" value="Unassembled WGS sequence"/>
</dbReference>
<feature type="transmembrane region" description="Helical" evidence="7">
    <location>
        <begin position="288"/>
        <end position="310"/>
    </location>
</feature>
<dbReference type="PANTHER" id="PTHR23513:SF9">
    <property type="entry name" value="ENTEROBACTIN EXPORTER ENTS"/>
    <property type="match status" value="1"/>
</dbReference>
<dbReference type="EMBL" id="PRDL01000001">
    <property type="protein sequence ID" value="MBE8716577.1"/>
    <property type="molecule type" value="Genomic_DNA"/>
</dbReference>
<feature type="transmembrane region" description="Helical" evidence="7">
    <location>
        <begin position="20"/>
        <end position="42"/>
    </location>
</feature>
<feature type="transmembrane region" description="Helical" evidence="7">
    <location>
        <begin position="173"/>
        <end position="192"/>
    </location>
</feature>
<evidence type="ECO:0000256" key="3">
    <source>
        <dbReference type="ARBA" id="ARBA00022475"/>
    </source>
</evidence>
<protein>
    <submittedName>
        <fullName evidence="9">MFS transporter</fullName>
    </submittedName>
</protein>
<dbReference type="CDD" id="cd06173">
    <property type="entry name" value="MFS_MefA_like"/>
    <property type="match status" value="1"/>
</dbReference>
<evidence type="ECO:0000259" key="8">
    <source>
        <dbReference type="PROSITE" id="PS50850"/>
    </source>
</evidence>
<dbReference type="SUPFAM" id="SSF103473">
    <property type="entry name" value="MFS general substrate transporter"/>
    <property type="match status" value="1"/>
</dbReference>
<evidence type="ECO:0000256" key="7">
    <source>
        <dbReference type="SAM" id="Phobius"/>
    </source>
</evidence>
<keyword evidence="4 7" id="KW-0812">Transmembrane</keyword>
<evidence type="ECO:0000256" key="4">
    <source>
        <dbReference type="ARBA" id="ARBA00022692"/>
    </source>
</evidence>
<dbReference type="Pfam" id="PF05977">
    <property type="entry name" value="MFS_3"/>
    <property type="match status" value="1"/>
</dbReference>
<dbReference type="InterPro" id="IPR036259">
    <property type="entry name" value="MFS_trans_sf"/>
</dbReference>
<accession>A0A928YT77</accession>
<keyword evidence="5 7" id="KW-1133">Transmembrane helix</keyword>
<organism evidence="9 10">
    <name type="scientific">Cellvibrio polysaccharolyticus</name>
    <dbReference type="NCBI Taxonomy" id="2082724"/>
    <lineage>
        <taxon>Bacteria</taxon>
        <taxon>Pseudomonadati</taxon>
        <taxon>Pseudomonadota</taxon>
        <taxon>Gammaproteobacteria</taxon>
        <taxon>Cellvibrionales</taxon>
        <taxon>Cellvibrionaceae</taxon>
        <taxon>Cellvibrio</taxon>
    </lineage>
</organism>
<evidence type="ECO:0000256" key="1">
    <source>
        <dbReference type="ARBA" id="ARBA00004651"/>
    </source>
</evidence>
<evidence type="ECO:0000313" key="10">
    <source>
        <dbReference type="Proteomes" id="UP000652567"/>
    </source>
</evidence>
<name>A0A928YT77_9GAMM</name>
<evidence type="ECO:0000256" key="2">
    <source>
        <dbReference type="ARBA" id="ARBA00022448"/>
    </source>
</evidence>
<feature type="transmembrane region" description="Helical" evidence="7">
    <location>
        <begin position="81"/>
        <end position="102"/>
    </location>
</feature>
<comment type="caution">
    <text evidence="9">The sequence shown here is derived from an EMBL/GenBank/DDBJ whole genome shotgun (WGS) entry which is preliminary data.</text>
</comment>
<dbReference type="InterPro" id="IPR020846">
    <property type="entry name" value="MFS_dom"/>
</dbReference>
<dbReference type="PROSITE" id="PS50850">
    <property type="entry name" value="MFS"/>
    <property type="match status" value="1"/>
</dbReference>
<dbReference type="GO" id="GO:0005886">
    <property type="term" value="C:plasma membrane"/>
    <property type="evidence" value="ECO:0007669"/>
    <property type="project" value="UniProtKB-SubCell"/>
</dbReference>
<keyword evidence="3" id="KW-1003">Cell membrane</keyword>
<feature type="transmembrane region" description="Helical" evidence="7">
    <location>
        <begin position="108"/>
        <end position="132"/>
    </location>
</feature>
<dbReference type="RefSeq" id="WP_193907748.1">
    <property type="nucleotide sequence ID" value="NZ_PRDL01000001.1"/>
</dbReference>
<proteinExistence type="predicted"/>
<comment type="subcellular location">
    <subcellularLocation>
        <location evidence="1">Cell membrane</location>
        <topology evidence="1">Multi-pass membrane protein</topology>
    </subcellularLocation>
</comment>
<gene>
    <name evidence="9" type="ORF">C4F51_05175</name>
</gene>
<keyword evidence="6 7" id="KW-0472">Membrane</keyword>
<feature type="domain" description="Major facilitator superfamily (MFS) profile" evidence="8">
    <location>
        <begin position="1"/>
        <end position="195"/>
    </location>
</feature>
<dbReference type="Gene3D" id="1.20.1250.20">
    <property type="entry name" value="MFS general substrate transporter like domains"/>
    <property type="match status" value="1"/>
</dbReference>
<dbReference type="PANTHER" id="PTHR23513">
    <property type="entry name" value="INTEGRAL MEMBRANE EFFLUX PROTEIN-RELATED"/>
    <property type="match status" value="1"/>
</dbReference>
<dbReference type="AlphaFoldDB" id="A0A928YT77"/>
<evidence type="ECO:0000313" key="9">
    <source>
        <dbReference type="EMBL" id="MBE8716577.1"/>
    </source>
</evidence>
<keyword evidence="2" id="KW-0813">Transport</keyword>
<sequence>MLSLFIPQDLRDIPNYPRYWFSQFVSFMANQVLMMAFGWHVYAITQSALSLGYIGLMLFAPQMLLVLVVGHVADRYDRRTIVMITQTLECMVAGSLALASFYDVQSEQLIFFAAFCIGAIRAFQGPALQAMLPGLIPLNSLPKAIALGSASRQFATIAGPALGGLLFFGGNTFVYTASALLFALAFGAMLRIRYQPHEEPRRPVNWETIFAGVKFIWRRPVILGAISLDLFSVLIGSATALFPIYAEHILNTGSWGLGLLRAGPAVGALILAIYIARFPLKEKVGRTMFIGVAVFGVTTIIFGLSEWFWLSFTMLIVMGAADMISVVVRSSLVQLQTPDDMRGRVGAVNSIFIGASNQLGDFESGVVAEFFGTVPAVVAGGVGTLLVVGLWIKMFPGLYHWDRLTANEPPGENSATSPTSSTKNP</sequence>
<evidence type="ECO:0000256" key="5">
    <source>
        <dbReference type="ARBA" id="ARBA00022989"/>
    </source>
</evidence>
<feature type="transmembrane region" description="Helical" evidence="7">
    <location>
        <begin position="48"/>
        <end position="69"/>
    </location>
</feature>
<dbReference type="InterPro" id="IPR010290">
    <property type="entry name" value="TM_effector"/>
</dbReference>
<reference evidence="9" key="1">
    <citation type="submission" date="2018-07" db="EMBL/GenBank/DDBJ databases">
        <title>Genome assembly of strain Ka43.</title>
        <authorList>
            <person name="Kukolya J."/>
            <person name="Nagy I."/>
            <person name="Horvath B."/>
            <person name="Toth A."/>
        </authorList>
    </citation>
    <scope>NUCLEOTIDE SEQUENCE</scope>
    <source>
        <strain evidence="9">KB43</strain>
    </source>
</reference>
<feature type="transmembrane region" description="Helical" evidence="7">
    <location>
        <begin position="370"/>
        <end position="392"/>
    </location>
</feature>
<keyword evidence="10" id="KW-1185">Reference proteome</keyword>
<dbReference type="GO" id="GO:0022857">
    <property type="term" value="F:transmembrane transporter activity"/>
    <property type="evidence" value="ECO:0007669"/>
    <property type="project" value="InterPro"/>
</dbReference>